<dbReference type="PROSITE" id="PS01180">
    <property type="entry name" value="CUB"/>
    <property type="match status" value="1"/>
</dbReference>
<comment type="caution">
    <text evidence="3">Lacks conserved residue(s) required for the propagation of feature annotation.</text>
</comment>
<dbReference type="CDD" id="cd00041">
    <property type="entry name" value="CUB"/>
    <property type="match status" value="1"/>
</dbReference>
<dbReference type="Pfam" id="PF00431">
    <property type="entry name" value="CUB"/>
    <property type="match status" value="1"/>
</dbReference>
<name>A0A8J5JGZ1_HOMAM</name>
<keyword evidence="2 3" id="KW-1015">Disulfide bond</keyword>
<dbReference type="Proteomes" id="UP000747542">
    <property type="component" value="Unassembled WGS sequence"/>
</dbReference>
<dbReference type="SUPFAM" id="SSF49854">
    <property type="entry name" value="Spermadhesin, CUB domain"/>
    <property type="match status" value="1"/>
</dbReference>
<sequence>MISKVLVLMMGLGFSMGMPADKQVATNLVVDSDVDEYRRNPFFPVECDPLVTTSLLPGTSIVVESPRFPSYYPTLARCQWEISCAPRDTTYLKFDCPTFSLEPSVNCVKDRLIVTYKGNRTLYCGDATPDGTITYDGWTRLTFSSNGNIVNKGFNCRIWCFNNITTTIPTTNSTINTTSTTITTTNSTTPATTIPTTNSTTNTTSTTTTTTNSTTPATTIPTTNSTTNTTSTTITTNNSTTPATTIPTTNSTINTTSTTITTNNSTTPATTIPTTN</sequence>
<dbReference type="InterPro" id="IPR000859">
    <property type="entry name" value="CUB_dom"/>
</dbReference>
<keyword evidence="1" id="KW-0677">Repeat</keyword>
<feature type="region of interest" description="Disordered" evidence="4">
    <location>
        <begin position="183"/>
        <end position="231"/>
    </location>
</feature>
<proteinExistence type="predicted"/>
<keyword evidence="5" id="KW-0732">Signal</keyword>
<evidence type="ECO:0000313" key="8">
    <source>
        <dbReference type="Proteomes" id="UP000747542"/>
    </source>
</evidence>
<dbReference type="AlphaFoldDB" id="A0A8J5JGZ1"/>
<feature type="non-terminal residue" evidence="7">
    <location>
        <position position="1"/>
    </location>
</feature>
<keyword evidence="8" id="KW-1185">Reference proteome</keyword>
<dbReference type="Gene3D" id="2.60.120.290">
    <property type="entry name" value="Spermadhesin, CUB domain"/>
    <property type="match status" value="1"/>
</dbReference>
<dbReference type="EMBL" id="JAHLQT010035946">
    <property type="protein sequence ID" value="KAG7157992.1"/>
    <property type="molecule type" value="Genomic_DNA"/>
</dbReference>
<feature type="domain" description="CUB" evidence="6">
    <location>
        <begin position="47"/>
        <end position="161"/>
    </location>
</feature>
<dbReference type="PANTHER" id="PTHR24251">
    <property type="entry name" value="OVOCHYMASE-RELATED"/>
    <property type="match status" value="1"/>
</dbReference>
<evidence type="ECO:0000256" key="4">
    <source>
        <dbReference type="SAM" id="MobiDB-lite"/>
    </source>
</evidence>
<dbReference type="SMART" id="SM00042">
    <property type="entry name" value="CUB"/>
    <property type="match status" value="1"/>
</dbReference>
<evidence type="ECO:0000259" key="6">
    <source>
        <dbReference type="PROSITE" id="PS01180"/>
    </source>
</evidence>
<evidence type="ECO:0000313" key="7">
    <source>
        <dbReference type="EMBL" id="KAG7157992.1"/>
    </source>
</evidence>
<comment type="caution">
    <text evidence="7">The sequence shown here is derived from an EMBL/GenBank/DDBJ whole genome shotgun (WGS) entry which is preliminary data.</text>
</comment>
<evidence type="ECO:0000256" key="1">
    <source>
        <dbReference type="ARBA" id="ARBA00022737"/>
    </source>
</evidence>
<organism evidence="7 8">
    <name type="scientific">Homarus americanus</name>
    <name type="common">American lobster</name>
    <dbReference type="NCBI Taxonomy" id="6706"/>
    <lineage>
        <taxon>Eukaryota</taxon>
        <taxon>Metazoa</taxon>
        <taxon>Ecdysozoa</taxon>
        <taxon>Arthropoda</taxon>
        <taxon>Crustacea</taxon>
        <taxon>Multicrustacea</taxon>
        <taxon>Malacostraca</taxon>
        <taxon>Eumalacostraca</taxon>
        <taxon>Eucarida</taxon>
        <taxon>Decapoda</taxon>
        <taxon>Pleocyemata</taxon>
        <taxon>Astacidea</taxon>
        <taxon>Nephropoidea</taxon>
        <taxon>Nephropidae</taxon>
        <taxon>Homarus</taxon>
    </lineage>
</organism>
<protein>
    <submittedName>
        <fullName evidence="7">Membrane frizzled-related protein-like 1</fullName>
    </submittedName>
</protein>
<feature type="disulfide bond" evidence="3">
    <location>
        <begin position="107"/>
        <end position="124"/>
    </location>
</feature>
<reference evidence="7" key="1">
    <citation type="journal article" date="2021" name="Sci. Adv.">
        <title>The American lobster genome reveals insights on longevity, neural, and immune adaptations.</title>
        <authorList>
            <person name="Polinski J.M."/>
            <person name="Zimin A.V."/>
            <person name="Clark K.F."/>
            <person name="Kohn A.B."/>
            <person name="Sadowski N."/>
            <person name="Timp W."/>
            <person name="Ptitsyn A."/>
            <person name="Khanna P."/>
            <person name="Romanova D.Y."/>
            <person name="Williams P."/>
            <person name="Greenwood S.J."/>
            <person name="Moroz L.L."/>
            <person name="Walt D.R."/>
            <person name="Bodnar A.G."/>
        </authorList>
    </citation>
    <scope>NUCLEOTIDE SEQUENCE</scope>
    <source>
        <strain evidence="7">GMGI-L3</strain>
    </source>
</reference>
<feature type="signal peptide" evidence="5">
    <location>
        <begin position="1"/>
        <end position="17"/>
    </location>
</feature>
<feature type="chain" id="PRO_5035194829" evidence="5">
    <location>
        <begin position="18"/>
        <end position="276"/>
    </location>
</feature>
<evidence type="ECO:0000256" key="3">
    <source>
        <dbReference type="PROSITE-ProRule" id="PRU00059"/>
    </source>
</evidence>
<evidence type="ECO:0000256" key="5">
    <source>
        <dbReference type="SAM" id="SignalP"/>
    </source>
</evidence>
<accession>A0A8J5JGZ1</accession>
<dbReference type="InterPro" id="IPR035914">
    <property type="entry name" value="Sperma_CUB_dom_sf"/>
</dbReference>
<evidence type="ECO:0000256" key="2">
    <source>
        <dbReference type="ARBA" id="ARBA00023157"/>
    </source>
</evidence>
<gene>
    <name evidence="7" type="primary">Mfrp-L1</name>
    <name evidence="7" type="ORF">Hamer_G014863</name>
</gene>